<protein>
    <submittedName>
        <fullName evidence="7">SSU ribosomal protein S7p (S5e)</fullName>
    </submittedName>
</protein>
<name>A0A1W1D220_9ZZZZ</name>
<dbReference type="InterPro" id="IPR023798">
    <property type="entry name" value="Ribosomal_uS7_dom"/>
</dbReference>
<dbReference type="EMBL" id="FPHP01000002">
    <property type="protein sequence ID" value="SFV74673.1"/>
    <property type="molecule type" value="Genomic_DNA"/>
</dbReference>
<dbReference type="SUPFAM" id="SSF47973">
    <property type="entry name" value="Ribosomal protein S7"/>
    <property type="match status" value="1"/>
</dbReference>
<organism evidence="7">
    <name type="scientific">hydrothermal vent metagenome</name>
    <dbReference type="NCBI Taxonomy" id="652676"/>
    <lineage>
        <taxon>unclassified sequences</taxon>
        <taxon>metagenomes</taxon>
        <taxon>ecological metagenomes</taxon>
    </lineage>
</organism>
<dbReference type="InterPro" id="IPR000235">
    <property type="entry name" value="Ribosomal_uS7"/>
</dbReference>
<dbReference type="HAMAP" id="MF_00480_B">
    <property type="entry name" value="Ribosomal_uS7_B"/>
    <property type="match status" value="1"/>
</dbReference>
<reference evidence="7" key="1">
    <citation type="submission" date="2016-10" db="EMBL/GenBank/DDBJ databases">
        <authorList>
            <person name="de Groot N.N."/>
        </authorList>
    </citation>
    <scope>NUCLEOTIDE SEQUENCE</scope>
</reference>
<evidence type="ECO:0000256" key="1">
    <source>
        <dbReference type="ARBA" id="ARBA00007151"/>
    </source>
</evidence>
<dbReference type="PANTHER" id="PTHR11205">
    <property type="entry name" value="RIBOSOMAL PROTEIN S7"/>
    <property type="match status" value="1"/>
</dbReference>
<evidence type="ECO:0000256" key="5">
    <source>
        <dbReference type="ARBA" id="ARBA00023274"/>
    </source>
</evidence>
<dbReference type="AlphaFoldDB" id="A0A1W1D220"/>
<sequence>MRRRKAPVRAVMPDPIYGSKVLTKFINKVMLDGKKSVAEKIIYSALDLISARGEKTGIETFNEAIENIKPVIEVKSRRVGGATYQVPVEVRPVRQQSLAIRWLIDAARKRNERTMAERLANEFMDAAASKGAAFKKKEDTYKMAEANKAFAHYRW</sequence>
<dbReference type="FunFam" id="1.10.455.10:FF:000001">
    <property type="entry name" value="30S ribosomal protein S7"/>
    <property type="match status" value="1"/>
</dbReference>
<feature type="domain" description="Small ribosomal subunit protein uS7" evidence="6">
    <location>
        <begin position="1"/>
        <end position="148"/>
    </location>
</feature>
<dbReference type="GO" id="GO:0019843">
    <property type="term" value="F:rRNA binding"/>
    <property type="evidence" value="ECO:0007669"/>
    <property type="project" value="UniProtKB-KW"/>
</dbReference>
<dbReference type="Pfam" id="PF00177">
    <property type="entry name" value="Ribosomal_S7"/>
    <property type="match status" value="1"/>
</dbReference>
<dbReference type="PROSITE" id="PS00052">
    <property type="entry name" value="RIBOSOMAL_S7"/>
    <property type="match status" value="1"/>
</dbReference>
<keyword evidence="3" id="KW-0694">RNA-binding</keyword>
<evidence type="ECO:0000313" key="7">
    <source>
        <dbReference type="EMBL" id="SFV74673.1"/>
    </source>
</evidence>
<evidence type="ECO:0000259" key="6">
    <source>
        <dbReference type="Pfam" id="PF00177"/>
    </source>
</evidence>
<keyword evidence="2" id="KW-0699">rRNA-binding</keyword>
<comment type="similarity">
    <text evidence="1">Belongs to the universal ribosomal protein uS7 family.</text>
</comment>
<gene>
    <name evidence="7" type="ORF">MNB_SM-3-564</name>
</gene>
<dbReference type="InterPro" id="IPR036823">
    <property type="entry name" value="Ribosomal_uS7_dom_sf"/>
</dbReference>
<evidence type="ECO:0000256" key="4">
    <source>
        <dbReference type="ARBA" id="ARBA00022980"/>
    </source>
</evidence>
<dbReference type="NCBIfam" id="TIGR01029">
    <property type="entry name" value="rpsG_bact"/>
    <property type="match status" value="1"/>
</dbReference>
<keyword evidence="5" id="KW-0687">Ribonucleoprotein</keyword>
<keyword evidence="4 7" id="KW-0689">Ribosomal protein</keyword>
<dbReference type="CDD" id="cd14869">
    <property type="entry name" value="uS7_Bacteria"/>
    <property type="match status" value="1"/>
</dbReference>
<dbReference type="Gene3D" id="1.10.455.10">
    <property type="entry name" value="Ribosomal protein S7 domain"/>
    <property type="match status" value="1"/>
</dbReference>
<evidence type="ECO:0000256" key="2">
    <source>
        <dbReference type="ARBA" id="ARBA00022730"/>
    </source>
</evidence>
<proteinExistence type="inferred from homology"/>
<dbReference type="GO" id="GO:0015935">
    <property type="term" value="C:small ribosomal subunit"/>
    <property type="evidence" value="ECO:0007669"/>
    <property type="project" value="InterPro"/>
</dbReference>
<evidence type="ECO:0000256" key="3">
    <source>
        <dbReference type="ARBA" id="ARBA00022884"/>
    </source>
</evidence>
<dbReference type="PIRSF" id="PIRSF002122">
    <property type="entry name" value="RPS7p_RPS7a_RPS5e_RPS7o"/>
    <property type="match status" value="1"/>
</dbReference>
<accession>A0A1W1D220</accession>
<dbReference type="GO" id="GO:0006412">
    <property type="term" value="P:translation"/>
    <property type="evidence" value="ECO:0007669"/>
    <property type="project" value="InterPro"/>
</dbReference>
<dbReference type="GO" id="GO:0003735">
    <property type="term" value="F:structural constituent of ribosome"/>
    <property type="evidence" value="ECO:0007669"/>
    <property type="project" value="InterPro"/>
</dbReference>
<dbReference type="InterPro" id="IPR005717">
    <property type="entry name" value="Ribosomal_uS7_bac/org-type"/>
</dbReference>
<dbReference type="InterPro" id="IPR020606">
    <property type="entry name" value="Ribosomal_uS7_CS"/>
</dbReference>